<dbReference type="Proteomes" id="UP000706039">
    <property type="component" value="Unassembled WGS sequence"/>
</dbReference>
<accession>A0ABS7PSG7</accession>
<comment type="caution">
    <text evidence="4">The sequence shown here is derived from an EMBL/GenBank/DDBJ whole genome shotgun (WGS) entry which is preliminary data.</text>
</comment>
<evidence type="ECO:0000313" key="4">
    <source>
        <dbReference type="EMBL" id="MBY8824287.1"/>
    </source>
</evidence>
<dbReference type="InterPro" id="IPR051803">
    <property type="entry name" value="TA_system_RelE-like_toxin"/>
</dbReference>
<keyword evidence="5" id="KW-1185">Reference proteome</keyword>
<dbReference type="PANTHER" id="PTHR33755">
    <property type="entry name" value="TOXIN PARE1-RELATED"/>
    <property type="match status" value="1"/>
</dbReference>
<protein>
    <recommendedName>
        <fullName evidence="3">Toxin</fullName>
    </recommendedName>
</protein>
<proteinExistence type="inferred from homology"/>
<dbReference type="RefSeq" id="WP_222991361.1">
    <property type="nucleotide sequence ID" value="NZ_JAINVV010000008.1"/>
</dbReference>
<dbReference type="InterPro" id="IPR028344">
    <property type="entry name" value="ParE1/4"/>
</dbReference>
<dbReference type="EMBL" id="JAINVV010000008">
    <property type="protein sequence ID" value="MBY8824287.1"/>
    <property type="molecule type" value="Genomic_DNA"/>
</dbReference>
<evidence type="ECO:0000256" key="2">
    <source>
        <dbReference type="ARBA" id="ARBA00022649"/>
    </source>
</evidence>
<evidence type="ECO:0000256" key="3">
    <source>
        <dbReference type="PIRNR" id="PIRNR029218"/>
    </source>
</evidence>
<name>A0ABS7PSG7_9SPHN</name>
<sequence length="102" mass="11990">MTPTFRVTPRAFEDLKNIGRYTLREWGRQQRDAYLRGLDARFEWLARQPMLGRSRDEVAPGYRSYPHEAHVIFYLLRDGGIDIIGVPHSAMDIPRHFDSDED</sequence>
<dbReference type="PIRSF" id="PIRSF029218">
    <property type="entry name" value="ParE"/>
    <property type="match status" value="1"/>
</dbReference>
<organism evidence="4 5">
    <name type="scientific">Sphingomonas colocasiae</name>
    <dbReference type="NCBI Taxonomy" id="1848973"/>
    <lineage>
        <taxon>Bacteria</taxon>
        <taxon>Pseudomonadati</taxon>
        <taxon>Pseudomonadota</taxon>
        <taxon>Alphaproteobacteria</taxon>
        <taxon>Sphingomonadales</taxon>
        <taxon>Sphingomonadaceae</taxon>
        <taxon>Sphingomonas</taxon>
    </lineage>
</organism>
<dbReference type="InterPro" id="IPR007712">
    <property type="entry name" value="RelE/ParE_toxin"/>
</dbReference>
<gene>
    <name evidence="4" type="ORF">K7G82_18430</name>
</gene>
<evidence type="ECO:0000256" key="1">
    <source>
        <dbReference type="ARBA" id="ARBA00006226"/>
    </source>
</evidence>
<reference evidence="4 5" key="1">
    <citation type="submission" date="2021-08" db="EMBL/GenBank/DDBJ databases">
        <authorList>
            <person name="Tuo L."/>
        </authorList>
    </citation>
    <scope>NUCLEOTIDE SEQUENCE [LARGE SCALE GENOMIC DNA]</scope>
    <source>
        <strain evidence="4 5">JCM 31229</strain>
    </source>
</reference>
<dbReference type="Pfam" id="PF05016">
    <property type="entry name" value="ParE_toxin"/>
    <property type="match status" value="1"/>
</dbReference>
<dbReference type="PANTHER" id="PTHR33755:SF9">
    <property type="entry name" value="TOXIN PARE1"/>
    <property type="match status" value="1"/>
</dbReference>
<dbReference type="Gene3D" id="3.30.2310.20">
    <property type="entry name" value="RelE-like"/>
    <property type="match status" value="1"/>
</dbReference>
<comment type="similarity">
    <text evidence="1 3">Belongs to the RelE toxin family.</text>
</comment>
<keyword evidence="2" id="KW-1277">Toxin-antitoxin system</keyword>
<dbReference type="InterPro" id="IPR035093">
    <property type="entry name" value="RelE/ParE_toxin_dom_sf"/>
</dbReference>
<evidence type="ECO:0000313" key="5">
    <source>
        <dbReference type="Proteomes" id="UP000706039"/>
    </source>
</evidence>